<dbReference type="PROSITE" id="PS00356">
    <property type="entry name" value="HTH_LACI_1"/>
    <property type="match status" value="1"/>
</dbReference>
<evidence type="ECO:0000313" key="5">
    <source>
        <dbReference type="EMBL" id="CAK9012579.1"/>
    </source>
</evidence>
<dbReference type="Gene3D" id="2.60.120.560">
    <property type="entry name" value="Exo-inulinase, domain 1"/>
    <property type="match status" value="1"/>
</dbReference>
<keyword evidence="2" id="KW-0238">DNA-binding</keyword>
<dbReference type="InterPro" id="IPR028082">
    <property type="entry name" value="Peripla_BP_I"/>
</dbReference>
<evidence type="ECO:0000259" key="4">
    <source>
        <dbReference type="PROSITE" id="PS50932"/>
    </source>
</evidence>
<sequence>MWTVTHPVTLHDVAKAADVSVSTASRALRGHPAISEERIARIRDVAKSLNYRPLRRRKRPSRQNSASSLAGKRLAVVTLGMAPSLVSLPAVADAIGGTEEAVSSSGAQLQLLNLPDLDRMPQGGHDLELDGVFLVGALQGRHVAESSSPFIRKLFRLPRVWLLGRPEGCCGDAVGTNDVQLGSLAADYLADRGHRQVAFVGPKPDHVLMMRREDGFSSQGKRRGLWVERFVESPIDGWELPLKPPLATESVQMLIDRLLAATPRITALFAASDSVAALCYRALAVRGLKVGEDISVISGNNDASLIQSLYPSLTTFDIHARELGRLAVQQMATRFSSKEALPDTELTLQPVLVEGESVAGGILMQRTIHCVLSVLAFVATALLTGAAFAEPPDADSYFGESPGEPGFRLLFNGEDLTGWDGRPGCWTARDGAIWSTGKGKGRNWLIRRGLEPADFELRLQFRFEDGNSGVQVRSKDLGDWQVRGYQVEIAEHHKMGLWHHSLMSKADEVENARKHLATAGQRIGIDSSGRRKIIQQFADPVELQETCKDGEWNDLTVIASGPRLIQKINGHVFTDLTDYQDGFAARRGVI</sequence>
<keyword evidence="6" id="KW-1185">Reference proteome</keyword>
<keyword evidence="3" id="KW-0804">Transcription</keyword>
<dbReference type="SMART" id="SM00354">
    <property type="entry name" value="HTH_LACI"/>
    <property type="match status" value="1"/>
</dbReference>
<dbReference type="CDD" id="cd01392">
    <property type="entry name" value="HTH_LacI"/>
    <property type="match status" value="1"/>
</dbReference>
<dbReference type="InterPro" id="IPR000843">
    <property type="entry name" value="HTH_LacI"/>
</dbReference>
<dbReference type="Pfam" id="PF00356">
    <property type="entry name" value="LacI"/>
    <property type="match status" value="1"/>
</dbReference>
<evidence type="ECO:0000313" key="6">
    <source>
        <dbReference type="Proteomes" id="UP001642464"/>
    </source>
</evidence>
<evidence type="ECO:0000256" key="2">
    <source>
        <dbReference type="ARBA" id="ARBA00023125"/>
    </source>
</evidence>
<dbReference type="Gene3D" id="1.10.260.40">
    <property type="entry name" value="lambda repressor-like DNA-binding domains"/>
    <property type="match status" value="1"/>
</dbReference>
<dbReference type="InterPro" id="IPR010496">
    <property type="entry name" value="AL/BT2_dom"/>
</dbReference>
<dbReference type="InterPro" id="IPR046335">
    <property type="entry name" value="LacI/GalR-like_sensor"/>
</dbReference>
<dbReference type="Proteomes" id="UP001642464">
    <property type="component" value="Unassembled WGS sequence"/>
</dbReference>
<organism evidence="5 6">
    <name type="scientific">Durusdinium trenchii</name>
    <dbReference type="NCBI Taxonomy" id="1381693"/>
    <lineage>
        <taxon>Eukaryota</taxon>
        <taxon>Sar</taxon>
        <taxon>Alveolata</taxon>
        <taxon>Dinophyceae</taxon>
        <taxon>Suessiales</taxon>
        <taxon>Symbiodiniaceae</taxon>
        <taxon>Durusdinium</taxon>
    </lineage>
</organism>
<name>A0ABP0JEG5_9DINO</name>
<accession>A0ABP0JEG5</accession>
<dbReference type="SUPFAM" id="SSF47413">
    <property type="entry name" value="lambda repressor-like DNA-binding domains"/>
    <property type="match status" value="1"/>
</dbReference>
<comment type="caution">
    <text evidence="5">The sequence shown here is derived from an EMBL/GenBank/DDBJ whole genome shotgun (WGS) entry which is preliminary data.</text>
</comment>
<protein>
    <submittedName>
        <fullName evidence="5">Ribose operon repressor</fullName>
    </submittedName>
</protein>
<evidence type="ECO:0000256" key="3">
    <source>
        <dbReference type="ARBA" id="ARBA00023163"/>
    </source>
</evidence>
<dbReference type="PANTHER" id="PTHR30146:SF33">
    <property type="entry name" value="TRANSCRIPTIONAL REGULATOR"/>
    <property type="match status" value="1"/>
</dbReference>
<dbReference type="EMBL" id="CAXAMM010006859">
    <property type="protein sequence ID" value="CAK9012579.1"/>
    <property type="molecule type" value="Genomic_DNA"/>
</dbReference>
<reference evidence="5 6" key="1">
    <citation type="submission" date="2024-02" db="EMBL/GenBank/DDBJ databases">
        <authorList>
            <person name="Chen Y."/>
            <person name="Shah S."/>
            <person name="Dougan E. K."/>
            <person name="Thang M."/>
            <person name="Chan C."/>
        </authorList>
    </citation>
    <scope>NUCLEOTIDE SEQUENCE [LARGE SCALE GENOMIC DNA]</scope>
</reference>
<dbReference type="Pfam" id="PF13377">
    <property type="entry name" value="Peripla_BP_3"/>
    <property type="match status" value="1"/>
</dbReference>
<dbReference type="InterPro" id="IPR010982">
    <property type="entry name" value="Lambda_DNA-bd_dom_sf"/>
</dbReference>
<dbReference type="Pfam" id="PF06439">
    <property type="entry name" value="3keto-disac_hyd"/>
    <property type="match status" value="1"/>
</dbReference>
<dbReference type="PANTHER" id="PTHR30146">
    <property type="entry name" value="LACI-RELATED TRANSCRIPTIONAL REPRESSOR"/>
    <property type="match status" value="1"/>
</dbReference>
<dbReference type="Gene3D" id="3.40.50.2300">
    <property type="match status" value="2"/>
</dbReference>
<feature type="non-terminal residue" evidence="5">
    <location>
        <position position="590"/>
    </location>
</feature>
<dbReference type="PROSITE" id="PS50932">
    <property type="entry name" value="HTH_LACI_2"/>
    <property type="match status" value="1"/>
</dbReference>
<feature type="domain" description="HTH lacI-type" evidence="4">
    <location>
        <begin position="8"/>
        <end position="56"/>
    </location>
</feature>
<dbReference type="SUPFAM" id="SSF53822">
    <property type="entry name" value="Periplasmic binding protein-like I"/>
    <property type="match status" value="1"/>
</dbReference>
<keyword evidence="1" id="KW-0805">Transcription regulation</keyword>
<gene>
    <name evidence="5" type="ORF">SCF082_LOCUS11561</name>
</gene>
<evidence type="ECO:0000256" key="1">
    <source>
        <dbReference type="ARBA" id="ARBA00023015"/>
    </source>
</evidence>
<proteinExistence type="predicted"/>